<name>A0A1W0XA37_HYPEX</name>
<keyword evidence="1" id="KW-0732">Signal</keyword>
<protein>
    <submittedName>
        <fullName evidence="2">Uncharacterized protein</fullName>
    </submittedName>
</protein>
<reference evidence="3" key="1">
    <citation type="submission" date="2017-01" db="EMBL/GenBank/DDBJ databases">
        <title>Comparative genomics of anhydrobiosis in the tardigrade Hypsibius dujardini.</title>
        <authorList>
            <person name="Yoshida Y."/>
            <person name="Koutsovoulos G."/>
            <person name="Laetsch D."/>
            <person name="Stevens L."/>
            <person name="Kumar S."/>
            <person name="Horikawa D."/>
            <person name="Ishino K."/>
            <person name="Komine S."/>
            <person name="Tomita M."/>
            <person name="Blaxter M."/>
            <person name="Arakawa K."/>
        </authorList>
    </citation>
    <scope>NUCLEOTIDE SEQUENCE [LARGE SCALE GENOMIC DNA]</scope>
    <source>
        <strain evidence="3">Z151</strain>
    </source>
</reference>
<dbReference type="SUPFAM" id="SSF52058">
    <property type="entry name" value="L domain-like"/>
    <property type="match status" value="1"/>
</dbReference>
<organism evidence="2 3">
    <name type="scientific">Hypsibius exemplaris</name>
    <name type="common">Freshwater tardigrade</name>
    <dbReference type="NCBI Taxonomy" id="2072580"/>
    <lineage>
        <taxon>Eukaryota</taxon>
        <taxon>Metazoa</taxon>
        <taxon>Ecdysozoa</taxon>
        <taxon>Tardigrada</taxon>
        <taxon>Eutardigrada</taxon>
        <taxon>Parachela</taxon>
        <taxon>Hypsibioidea</taxon>
        <taxon>Hypsibiidae</taxon>
        <taxon>Hypsibius</taxon>
    </lineage>
</organism>
<proteinExistence type="predicted"/>
<dbReference type="Gene3D" id="3.80.10.10">
    <property type="entry name" value="Ribonuclease Inhibitor"/>
    <property type="match status" value="1"/>
</dbReference>
<keyword evidence="3" id="KW-1185">Reference proteome</keyword>
<accession>A0A1W0XA37</accession>
<feature type="signal peptide" evidence="1">
    <location>
        <begin position="1"/>
        <end position="22"/>
    </location>
</feature>
<sequence length="249" mass="28002">MAVSTLVFLGGLFFITIFGSSASPVPMDNCRYNLIGNMEGTRGCEVVHHDAYIAIYCDGKLSSSVRKILAKYTQYGCRQPIYLRLEHPRFPITPALFHGVQSRLYRLELWSLQSDIKLAQAFRGLPALETLTLQFNKTPRNQTLVLRQDLFGGLEALQLLRLYTEAVPVRLASGAFEPLRGLRCLYFSGENVECGCGFDEFTRWKAGREGRMLGEMPDRYIPGTVNQCSSTLQCRIKGKSSAQRNDECP</sequence>
<dbReference type="AlphaFoldDB" id="A0A1W0XA37"/>
<gene>
    <name evidence="2" type="ORF">BV898_01811</name>
</gene>
<evidence type="ECO:0000256" key="1">
    <source>
        <dbReference type="SAM" id="SignalP"/>
    </source>
</evidence>
<comment type="caution">
    <text evidence="2">The sequence shown here is derived from an EMBL/GenBank/DDBJ whole genome shotgun (WGS) entry which is preliminary data.</text>
</comment>
<dbReference type="Proteomes" id="UP000192578">
    <property type="component" value="Unassembled WGS sequence"/>
</dbReference>
<evidence type="ECO:0000313" key="3">
    <source>
        <dbReference type="Proteomes" id="UP000192578"/>
    </source>
</evidence>
<dbReference type="EMBL" id="MTYJ01000007">
    <property type="protein sequence ID" value="OQV24270.1"/>
    <property type="molecule type" value="Genomic_DNA"/>
</dbReference>
<evidence type="ECO:0000313" key="2">
    <source>
        <dbReference type="EMBL" id="OQV24270.1"/>
    </source>
</evidence>
<feature type="chain" id="PRO_5013388882" evidence="1">
    <location>
        <begin position="23"/>
        <end position="249"/>
    </location>
</feature>
<dbReference type="InterPro" id="IPR032675">
    <property type="entry name" value="LRR_dom_sf"/>
</dbReference>